<evidence type="ECO:0000256" key="1">
    <source>
        <dbReference type="ARBA" id="ARBA00004651"/>
    </source>
</evidence>
<dbReference type="Pfam" id="PF09397">
    <property type="entry name" value="FtsK_gamma"/>
    <property type="match status" value="1"/>
</dbReference>
<evidence type="ECO:0000256" key="17">
    <source>
        <dbReference type="SAM" id="MobiDB-lite"/>
    </source>
</evidence>
<feature type="transmembrane region" description="Helical" evidence="18">
    <location>
        <begin position="158"/>
        <end position="176"/>
    </location>
</feature>
<dbReference type="CDD" id="cd01127">
    <property type="entry name" value="TrwB_TraG_TraD_VirD4"/>
    <property type="match status" value="1"/>
</dbReference>
<dbReference type="PROSITE" id="PS50901">
    <property type="entry name" value="FTSK"/>
    <property type="match status" value="1"/>
</dbReference>
<feature type="transmembrane region" description="Helical" evidence="18">
    <location>
        <begin position="204"/>
        <end position="226"/>
    </location>
</feature>
<feature type="transmembrane region" description="Helical" evidence="18">
    <location>
        <begin position="123"/>
        <end position="146"/>
    </location>
</feature>
<comment type="subcellular location">
    <subcellularLocation>
        <location evidence="1">Cell membrane</location>
        <topology evidence="1">Multi-pass membrane protein</topology>
    </subcellularLocation>
</comment>
<evidence type="ECO:0000256" key="3">
    <source>
        <dbReference type="ARBA" id="ARBA00020887"/>
    </source>
</evidence>
<dbReference type="GO" id="GO:0003677">
    <property type="term" value="F:DNA binding"/>
    <property type="evidence" value="ECO:0007669"/>
    <property type="project" value="UniProtKB-KW"/>
</dbReference>
<keyword evidence="11" id="KW-0238">DNA-binding</keyword>
<evidence type="ECO:0000256" key="4">
    <source>
        <dbReference type="ARBA" id="ARBA00022475"/>
    </source>
</evidence>
<evidence type="ECO:0000256" key="2">
    <source>
        <dbReference type="ARBA" id="ARBA00006474"/>
    </source>
</evidence>
<keyword evidence="10 18" id="KW-1133">Transmembrane helix</keyword>
<dbReference type="InterPro" id="IPR018541">
    <property type="entry name" value="Ftsk_gamma"/>
</dbReference>
<name>A0A562IDZ8_MICOL</name>
<keyword evidence="13" id="KW-0131">Cell cycle</keyword>
<dbReference type="InterPro" id="IPR027417">
    <property type="entry name" value="P-loop_NTPase"/>
</dbReference>
<dbReference type="GO" id="GO:0005886">
    <property type="term" value="C:plasma membrane"/>
    <property type="evidence" value="ECO:0007669"/>
    <property type="project" value="UniProtKB-SubCell"/>
</dbReference>
<dbReference type="InterPro" id="IPR036388">
    <property type="entry name" value="WH-like_DNA-bd_sf"/>
</dbReference>
<dbReference type="Proteomes" id="UP000319825">
    <property type="component" value="Unassembled WGS sequence"/>
</dbReference>
<dbReference type="Pfam" id="PF17854">
    <property type="entry name" value="FtsK_alpha"/>
    <property type="match status" value="1"/>
</dbReference>
<comment type="similarity">
    <text evidence="2">Belongs to the FtsK/SpoIIIE/SftA family.</text>
</comment>
<reference evidence="20 21" key="1">
    <citation type="submission" date="2019-07" db="EMBL/GenBank/DDBJ databases">
        <title>R&amp;d 2014.</title>
        <authorList>
            <person name="Klenk H.-P."/>
        </authorList>
    </citation>
    <scope>NUCLEOTIDE SEQUENCE [LARGE SCALE GENOMIC DNA]</scope>
    <source>
        <strain evidence="20 21">DSM 43868</strain>
    </source>
</reference>
<organism evidence="20 21">
    <name type="scientific">Micromonospora olivasterospora</name>
    <dbReference type="NCBI Taxonomy" id="1880"/>
    <lineage>
        <taxon>Bacteria</taxon>
        <taxon>Bacillati</taxon>
        <taxon>Actinomycetota</taxon>
        <taxon>Actinomycetes</taxon>
        <taxon>Micromonosporales</taxon>
        <taxon>Micromonosporaceae</taxon>
        <taxon>Micromonospora</taxon>
    </lineage>
</organism>
<sequence length="818" mass="86801">MAGRTSQASRRRGASPRGTTNNRARQPAKKATKAAPRRRTAAARPGPAFGVGRAVGAVWMGLAHGVGWAVRAAGRQAASARDLDPEHRRDGAGLLLLGLAILSAVGIWFSGAGPVGARLADTVRLFLGAISVVVPVLLSIGAWRLMRTPGDPEHRGRGLVGWGSMLVATAAMLHIGQDPVDAVQRDYAGGLIGAGVGNLLEAAVTAWVAVPLLILLLVFGLLVVTATPINKIPERLGLLAGAVVGSPAAEEAAPPEKPARRRPAKRAAPPLPDPDEFAEGYDGVDLQETVVLPRKSAAKVPATRKPVEPPEHSPAPTRAEQLALTGLSGDYTLPPANMLGSGAAPKTRSKANDEIIAALTGVFDQFGVDAEVTGFTRGPTVTRYEVELGPGVKVERITQLSRNIAYAVKSPDVRILSPIPGKSAVGVEIPNTDPENVALGDVLRSRAATSDHHPMLVALGKDIEGGYVVANLAKMPHILIAGATGAGKSSCLNTLLVSILTRATPDEVRLLLIDPKRVEMTSYEGIPHLVTPIVTNAKKAADSLEWVVREMDMRYDDLAANGVRHIDDFNRKVRNGEIKAPPGSEREMRPYPYLLVIVDELADLMMVAPRDVEDSVVRITQLARAAGIHLVLATQRPSVDVVTGLIKANVPSRLAFATSSLADSRVILDQPGAEKLLGRGDGLFLPMGASKPIRIQGAWVTEREIADVVKFCRDQREPEFRPDVLTPANDSKKKIDEDIGDDLDLLVQAVELVVTSQFGSTSMLQRKLRVGFAKAGRLMDLMETRGVVGPSEGSKARDVLVKPDELEEVLAGLRGGGD</sequence>
<feature type="domain" description="FtsK" evidence="19">
    <location>
        <begin position="465"/>
        <end position="665"/>
    </location>
</feature>
<dbReference type="OrthoDB" id="9807790at2"/>
<feature type="compositionally biased region" description="Basic residues" evidence="17">
    <location>
        <begin position="26"/>
        <end position="41"/>
    </location>
</feature>
<dbReference type="Gene3D" id="3.30.980.40">
    <property type="match status" value="1"/>
</dbReference>
<dbReference type="GO" id="GO:0007059">
    <property type="term" value="P:chromosome segregation"/>
    <property type="evidence" value="ECO:0007669"/>
    <property type="project" value="UniProtKB-KW"/>
</dbReference>
<feature type="region of interest" description="Disordered" evidence="17">
    <location>
        <begin position="247"/>
        <end position="280"/>
    </location>
</feature>
<dbReference type="GO" id="GO:0051301">
    <property type="term" value="P:cell division"/>
    <property type="evidence" value="ECO:0007669"/>
    <property type="project" value="UniProtKB-KW"/>
</dbReference>
<dbReference type="InterPro" id="IPR003593">
    <property type="entry name" value="AAA+_ATPase"/>
</dbReference>
<evidence type="ECO:0000256" key="7">
    <source>
        <dbReference type="ARBA" id="ARBA00022741"/>
    </source>
</evidence>
<dbReference type="EMBL" id="VLKE01000001">
    <property type="protein sequence ID" value="TWH68943.1"/>
    <property type="molecule type" value="Genomic_DNA"/>
</dbReference>
<evidence type="ECO:0000313" key="21">
    <source>
        <dbReference type="Proteomes" id="UP000319825"/>
    </source>
</evidence>
<keyword evidence="5" id="KW-0132">Cell division</keyword>
<feature type="region of interest" description="Disordered" evidence="17">
    <location>
        <begin position="1"/>
        <end position="46"/>
    </location>
</feature>
<gene>
    <name evidence="20" type="ORF">JD77_03945</name>
</gene>
<comment type="function">
    <text evidence="14">Essential cell division protein that coordinates cell division and chromosome segregation. The N-terminus is involved in assembly of the cell-division machinery. The C-terminus functions as a DNA motor that moves dsDNA in an ATP-dependent manner towards the dif recombination site, which is located within the replication terminus region. Required for activation of the Xer recombinase, allowing activation of chromosome unlinking by recombination.</text>
</comment>
<dbReference type="InterPro" id="IPR025199">
    <property type="entry name" value="FtsK_4TM"/>
</dbReference>
<dbReference type="FunFam" id="1.10.10.10:FF:000236">
    <property type="entry name" value="Cell division protein FtsK"/>
    <property type="match status" value="1"/>
</dbReference>
<evidence type="ECO:0000256" key="8">
    <source>
        <dbReference type="ARBA" id="ARBA00022829"/>
    </source>
</evidence>
<protein>
    <recommendedName>
        <fullName evidence="3">DNA translocase FtsK</fullName>
    </recommendedName>
</protein>
<dbReference type="GO" id="GO:0005524">
    <property type="term" value="F:ATP binding"/>
    <property type="evidence" value="ECO:0007669"/>
    <property type="project" value="UniProtKB-UniRule"/>
</dbReference>
<evidence type="ECO:0000259" key="19">
    <source>
        <dbReference type="PROSITE" id="PS50901"/>
    </source>
</evidence>
<dbReference type="SUPFAM" id="SSF52540">
    <property type="entry name" value="P-loop containing nucleoside triphosphate hydrolases"/>
    <property type="match status" value="1"/>
</dbReference>
<dbReference type="Gene3D" id="1.10.10.10">
    <property type="entry name" value="Winged helix-like DNA-binding domain superfamily/Winged helix DNA-binding domain"/>
    <property type="match status" value="1"/>
</dbReference>
<dbReference type="PANTHER" id="PTHR22683">
    <property type="entry name" value="SPORULATION PROTEIN RELATED"/>
    <property type="match status" value="1"/>
</dbReference>
<keyword evidence="4" id="KW-1003">Cell membrane</keyword>
<feature type="binding site" evidence="16">
    <location>
        <begin position="482"/>
        <end position="489"/>
    </location>
    <ligand>
        <name>ATP</name>
        <dbReference type="ChEBI" id="CHEBI:30616"/>
    </ligand>
</feature>
<evidence type="ECO:0000256" key="6">
    <source>
        <dbReference type="ARBA" id="ARBA00022692"/>
    </source>
</evidence>
<evidence type="ECO:0000256" key="12">
    <source>
        <dbReference type="ARBA" id="ARBA00023136"/>
    </source>
</evidence>
<evidence type="ECO:0000256" key="16">
    <source>
        <dbReference type="PROSITE-ProRule" id="PRU00289"/>
    </source>
</evidence>
<evidence type="ECO:0000256" key="5">
    <source>
        <dbReference type="ARBA" id="ARBA00022618"/>
    </source>
</evidence>
<accession>A0A562IDZ8</accession>
<keyword evidence="7 16" id="KW-0547">Nucleotide-binding</keyword>
<dbReference type="SMART" id="SM00382">
    <property type="entry name" value="AAA"/>
    <property type="match status" value="1"/>
</dbReference>
<dbReference type="InterPro" id="IPR050206">
    <property type="entry name" value="FtsK/SpoIIIE/SftA"/>
</dbReference>
<feature type="region of interest" description="Disordered" evidence="17">
    <location>
        <begin position="295"/>
        <end position="317"/>
    </location>
</feature>
<evidence type="ECO:0000256" key="11">
    <source>
        <dbReference type="ARBA" id="ARBA00023125"/>
    </source>
</evidence>
<evidence type="ECO:0000256" key="14">
    <source>
        <dbReference type="ARBA" id="ARBA00024986"/>
    </source>
</evidence>
<evidence type="ECO:0000256" key="13">
    <source>
        <dbReference type="ARBA" id="ARBA00023306"/>
    </source>
</evidence>
<dbReference type="Pfam" id="PF13491">
    <property type="entry name" value="FtsK_4TM"/>
    <property type="match status" value="1"/>
</dbReference>
<dbReference type="Gene3D" id="3.40.50.300">
    <property type="entry name" value="P-loop containing nucleotide triphosphate hydrolases"/>
    <property type="match status" value="1"/>
</dbReference>
<dbReference type="InterPro" id="IPR041027">
    <property type="entry name" value="FtsK_alpha"/>
</dbReference>
<evidence type="ECO:0000256" key="15">
    <source>
        <dbReference type="ARBA" id="ARBA00025923"/>
    </source>
</evidence>
<dbReference type="Pfam" id="PF01580">
    <property type="entry name" value="FtsK_SpoIIIE"/>
    <property type="match status" value="1"/>
</dbReference>
<dbReference type="InterPro" id="IPR002543">
    <property type="entry name" value="FtsK_dom"/>
</dbReference>
<comment type="subunit">
    <text evidence="15">Homohexamer. Forms a ring that surrounds DNA.</text>
</comment>
<keyword evidence="9 16" id="KW-0067">ATP-binding</keyword>
<evidence type="ECO:0000313" key="20">
    <source>
        <dbReference type="EMBL" id="TWH68943.1"/>
    </source>
</evidence>
<dbReference type="AlphaFoldDB" id="A0A562IDZ8"/>
<keyword evidence="8" id="KW-0159">Chromosome partition</keyword>
<dbReference type="PANTHER" id="PTHR22683:SF41">
    <property type="entry name" value="DNA TRANSLOCASE FTSK"/>
    <property type="match status" value="1"/>
</dbReference>
<comment type="caution">
    <text evidence="20">The sequence shown here is derived from an EMBL/GenBank/DDBJ whole genome shotgun (WGS) entry which is preliminary data.</text>
</comment>
<evidence type="ECO:0000256" key="10">
    <source>
        <dbReference type="ARBA" id="ARBA00022989"/>
    </source>
</evidence>
<keyword evidence="21" id="KW-1185">Reference proteome</keyword>
<dbReference type="SUPFAM" id="SSF46785">
    <property type="entry name" value="Winged helix' DNA-binding domain"/>
    <property type="match status" value="1"/>
</dbReference>
<evidence type="ECO:0000256" key="18">
    <source>
        <dbReference type="SAM" id="Phobius"/>
    </source>
</evidence>
<evidence type="ECO:0000256" key="9">
    <source>
        <dbReference type="ARBA" id="ARBA00022840"/>
    </source>
</evidence>
<proteinExistence type="inferred from homology"/>
<dbReference type="SMART" id="SM00843">
    <property type="entry name" value="Ftsk_gamma"/>
    <property type="match status" value="1"/>
</dbReference>
<dbReference type="InterPro" id="IPR036390">
    <property type="entry name" value="WH_DNA-bd_sf"/>
</dbReference>
<keyword evidence="12 18" id="KW-0472">Membrane</keyword>
<keyword evidence="6 18" id="KW-0812">Transmembrane</keyword>
<dbReference type="RefSeq" id="WP_145775625.1">
    <property type="nucleotide sequence ID" value="NZ_BAAATQ010000169.1"/>
</dbReference>
<feature type="transmembrane region" description="Helical" evidence="18">
    <location>
        <begin position="91"/>
        <end position="111"/>
    </location>
</feature>